<keyword evidence="1" id="KW-1185">Reference proteome</keyword>
<evidence type="ECO:0000313" key="1">
    <source>
        <dbReference type="Proteomes" id="UP000887578"/>
    </source>
</evidence>
<dbReference type="Proteomes" id="UP000887578">
    <property type="component" value="Unplaced"/>
</dbReference>
<organism evidence="1 2">
    <name type="scientific">Panagrolaimus davidi</name>
    <dbReference type="NCBI Taxonomy" id="227884"/>
    <lineage>
        <taxon>Eukaryota</taxon>
        <taxon>Metazoa</taxon>
        <taxon>Ecdysozoa</taxon>
        <taxon>Nematoda</taxon>
        <taxon>Chromadorea</taxon>
        <taxon>Rhabditida</taxon>
        <taxon>Tylenchina</taxon>
        <taxon>Panagrolaimomorpha</taxon>
        <taxon>Panagrolaimoidea</taxon>
        <taxon>Panagrolaimidae</taxon>
        <taxon>Panagrolaimus</taxon>
    </lineage>
</organism>
<sequence>MEAMDVSLAITNHRKTPVFVYESSKRQYFAFPKFMMDYIRKNPNSWKLWKKLIQSCKWFFDKNPIVVISCLHYCRINGFSTCLTAQCTAVHDRRIKFTIAPFKLWITGLLEIVSTKSGAAAKCSNRVYKCESMFLMFQLLTVDEFEFLTHDLSHLELFGTRILDKSKKLVSFENILERLPQLESITYNFMEDGRDVTPDTVKKIAKMEYGSKLHRIYLPDIPPTFDFDAFSNFMLENKQISFELEFHDRSTTEEYMIKVKAFAEKLKTENCDNHRRPEIFYNYNDLVNDTNGDENDIINDL</sequence>
<dbReference type="AlphaFoldDB" id="A0A914QSZ2"/>
<proteinExistence type="predicted"/>
<protein>
    <submittedName>
        <fullName evidence="2">Uncharacterized protein</fullName>
    </submittedName>
</protein>
<dbReference type="WBParaSite" id="PDA_v2.g705.t1">
    <property type="protein sequence ID" value="PDA_v2.g705.t1"/>
    <property type="gene ID" value="PDA_v2.g705"/>
</dbReference>
<reference evidence="2" key="1">
    <citation type="submission" date="2022-11" db="UniProtKB">
        <authorList>
            <consortium name="WormBaseParasite"/>
        </authorList>
    </citation>
    <scope>IDENTIFICATION</scope>
</reference>
<evidence type="ECO:0000313" key="2">
    <source>
        <dbReference type="WBParaSite" id="PDA_v2.g705.t1"/>
    </source>
</evidence>
<name>A0A914QSZ2_9BILA</name>
<accession>A0A914QSZ2</accession>